<reference evidence="2" key="1">
    <citation type="submission" date="2021-03" db="EMBL/GenBank/DDBJ databases">
        <authorList>
            <person name="So Y."/>
        </authorList>
    </citation>
    <scope>NUCLEOTIDE SEQUENCE</scope>
    <source>
        <strain evidence="2">SG15</strain>
    </source>
</reference>
<evidence type="ECO:0000259" key="1">
    <source>
        <dbReference type="PROSITE" id="PS51819"/>
    </source>
</evidence>
<comment type="caution">
    <text evidence="2">The sequence shown here is derived from an EMBL/GenBank/DDBJ whole genome shotgun (WGS) entry which is preliminary data.</text>
</comment>
<proteinExistence type="predicted"/>
<dbReference type="CDD" id="cd08347">
    <property type="entry name" value="PcpA_C_like"/>
    <property type="match status" value="1"/>
</dbReference>
<keyword evidence="2" id="KW-0223">Dioxygenase</keyword>
<dbReference type="InterPro" id="IPR037523">
    <property type="entry name" value="VOC_core"/>
</dbReference>
<dbReference type="InterPro" id="IPR029068">
    <property type="entry name" value="Glyas_Bleomycin-R_OHBP_Dase"/>
</dbReference>
<dbReference type="PANTHER" id="PTHR36110:SF2">
    <property type="entry name" value="RING-CLEAVING DIOXYGENASE MHQE-RELATED"/>
    <property type="match status" value="1"/>
</dbReference>
<keyword evidence="3" id="KW-1185">Reference proteome</keyword>
<feature type="domain" description="VOC" evidence="1">
    <location>
        <begin position="9"/>
        <end position="131"/>
    </location>
</feature>
<dbReference type="EMBL" id="JAGIZA010000037">
    <property type="protein sequence ID" value="MBP0496388.1"/>
    <property type="molecule type" value="Genomic_DNA"/>
</dbReference>
<dbReference type="InterPro" id="IPR052537">
    <property type="entry name" value="Extradiol_RC_dioxygenase"/>
</dbReference>
<dbReference type="Pfam" id="PF00903">
    <property type="entry name" value="Glyoxalase"/>
    <property type="match status" value="1"/>
</dbReference>
<dbReference type="SUPFAM" id="SSF54593">
    <property type="entry name" value="Glyoxalase/Bleomycin resistance protein/Dihydroxybiphenyl dioxygenase"/>
    <property type="match status" value="1"/>
</dbReference>
<sequence>MTSTNTGNGIHHVTAIAGQAQRNLDFYTRILGLRLVKRTVNFDDPGAYHFYYGDAAGSPGTILTFFPWEHAAPGRAGAGELQETVFRIPQSAIGYWTQRLVNHGLERATRFGETVLTFRDPDGLRLALVGIPGIESEAAWDNGEVPAESAIRGFHSVSLMLERTERTGAILTDVFGFREMAKEGNTTRYAVEGTVLGGIVDLQAVGGFLPARLGRGSVHHLAFRAADDAAEMAMVRKLAENHGLHTTEQKNRDYFRSVYFREPGHVLFEIATDIPGFAVDEPAESLGAALKLPAFLEGHREAIEAALPVLA</sequence>
<evidence type="ECO:0000313" key="2">
    <source>
        <dbReference type="EMBL" id="MBP0496388.1"/>
    </source>
</evidence>
<name>A0A940N366_9PROT</name>
<keyword evidence="2" id="KW-0560">Oxidoreductase</keyword>
<evidence type="ECO:0000313" key="3">
    <source>
        <dbReference type="Proteomes" id="UP000677537"/>
    </source>
</evidence>
<dbReference type="PROSITE" id="PS51819">
    <property type="entry name" value="VOC"/>
    <property type="match status" value="2"/>
</dbReference>
<dbReference type="Gene3D" id="3.10.180.10">
    <property type="entry name" value="2,3-Dihydroxybiphenyl 1,2-Dioxygenase, domain 1"/>
    <property type="match status" value="2"/>
</dbReference>
<dbReference type="RefSeq" id="WP_209377178.1">
    <property type="nucleotide sequence ID" value="NZ_JAGIZA010000037.1"/>
</dbReference>
<gene>
    <name evidence="2" type="ORF">J5Y10_26645</name>
</gene>
<dbReference type="GO" id="GO:0051213">
    <property type="term" value="F:dioxygenase activity"/>
    <property type="evidence" value="ECO:0007669"/>
    <property type="project" value="UniProtKB-KW"/>
</dbReference>
<organism evidence="2 3">
    <name type="scientific">Roseomonas indoligenes</name>
    <dbReference type="NCBI Taxonomy" id="2820811"/>
    <lineage>
        <taxon>Bacteria</taxon>
        <taxon>Pseudomonadati</taxon>
        <taxon>Pseudomonadota</taxon>
        <taxon>Alphaproteobacteria</taxon>
        <taxon>Acetobacterales</taxon>
        <taxon>Roseomonadaceae</taxon>
        <taxon>Roseomonas</taxon>
    </lineage>
</organism>
<dbReference type="Proteomes" id="UP000677537">
    <property type="component" value="Unassembled WGS sequence"/>
</dbReference>
<accession>A0A940N366</accession>
<protein>
    <submittedName>
        <fullName evidence="2">Ring-cleaving dioxygenase</fullName>
    </submittedName>
</protein>
<dbReference type="AlphaFoldDB" id="A0A940N366"/>
<dbReference type="PANTHER" id="PTHR36110">
    <property type="entry name" value="RING-CLEAVING DIOXYGENASE MHQE-RELATED"/>
    <property type="match status" value="1"/>
</dbReference>
<feature type="domain" description="VOC" evidence="1">
    <location>
        <begin position="153"/>
        <end position="273"/>
    </location>
</feature>
<dbReference type="InterPro" id="IPR004360">
    <property type="entry name" value="Glyas_Fos-R_dOase_dom"/>
</dbReference>